<protein>
    <recommendedName>
        <fullName evidence="3">IPT/TIG domain-containing protein</fullName>
    </recommendedName>
</protein>
<organism evidence="1 2">
    <name type="scientific">Leptospira noumeaensis</name>
    <dbReference type="NCBI Taxonomy" id="2484964"/>
    <lineage>
        <taxon>Bacteria</taxon>
        <taxon>Pseudomonadati</taxon>
        <taxon>Spirochaetota</taxon>
        <taxon>Spirochaetia</taxon>
        <taxon>Leptospirales</taxon>
        <taxon>Leptospiraceae</taxon>
        <taxon>Leptospira</taxon>
    </lineage>
</organism>
<dbReference type="RefSeq" id="WP_135602748.1">
    <property type="nucleotide sequence ID" value="NZ_RQFK01000028.1"/>
</dbReference>
<keyword evidence="2" id="KW-1185">Reference proteome</keyword>
<comment type="caution">
    <text evidence="1">The sequence shown here is derived from an EMBL/GenBank/DDBJ whole genome shotgun (WGS) entry which is preliminary data.</text>
</comment>
<dbReference type="AlphaFoldDB" id="A0A4R9I363"/>
<dbReference type="EMBL" id="RQFK01000028">
    <property type="protein sequence ID" value="TGK79175.1"/>
    <property type="molecule type" value="Genomic_DNA"/>
</dbReference>
<dbReference type="OrthoDB" id="345027at2"/>
<evidence type="ECO:0000313" key="1">
    <source>
        <dbReference type="EMBL" id="TGK79175.1"/>
    </source>
</evidence>
<sequence>MRLLLLITIIFCLFGCKKKDSSNTEELLLGLYLLQPTDLILELGFPGSQNKIQNGDLIGKTSGVTVKVGGVTATGVSAVNSDTIQFTMPTIPGITENSAVDFAVEKDGATVFSTKVRYRPLLSWAINEPHATFRYIDGRDNKNFFQITATTATHVFNTFGHGGSDLDIYYFTSLNGTMIPFAEKRRTGAEFNRVALNAGTVYIMIKHISGFGGTYNLQVANAGVVASSSAKLTYNGWPFNLCYDTMGTGPATGNNCLAQMAVYSPTRTGRCTYPGDEGLTTRNYYAEGGFANQTTNLNGCLFPGGGSYNEAEAIFILD</sequence>
<reference evidence="1" key="1">
    <citation type="journal article" date="2019" name="PLoS Negl. Trop. Dis.">
        <title>Revisiting the worldwide diversity of Leptospira species in the environment.</title>
        <authorList>
            <person name="Vincent A.T."/>
            <person name="Schiettekatte O."/>
            <person name="Bourhy P."/>
            <person name="Veyrier F.J."/>
            <person name="Picardeau M."/>
        </authorList>
    </citation>
    <scope>NUCLEOTIDE SEQUENCE [LARGE SCALE GENOMIC DNA]</scope>
    <source>
        <strain evidence="1">201800287</strain>
    </source>
</reference>
<name>A0A4R9I363_9LEPT</name>
<proteinExistence type="predicted"/>
<dbReference type="Gene3D" id="2.60.120.380">
    <property type="match status" value="1"/>
</dbReference>
<accession>A0A4R9I363</accession>
<dbReference type="Proteomes" id="UP000298009">
    <property type="component" value="Unassembled WGS sequence"/>
</dbReference>
<evidence type="ECO:0000313" key="2">
    <source>
        <dbReference type="Proteomes" id="UP000298009"/>
    </source>
</evidence>
<gene>
    <name evidence="1" type="ORF">EHQ24_16650</name>
</gene>
<evidence type="ECO:0008006" key="3">
    <source>
        <dbReference type="Google" id="ProtNLM"/>
    </source>
</evidence>